<dbReference type="Gene3D" id="3.30.420.40">
    <property type="match status" value="1"/>
</dbReference>
<dbReference type="NCBIfam" id="TIGR00671">
    <property type="entry name" value="baf"/>
    <property type="match status" value="1"/>
</dbReference>
<dbReference type="GO" id="GO:0015937">
    <property type="term" value="P:coenzyme A biosynthetic process"/>
    <property type="evidence" value="ECO:0007669"/>
    <property type="project" value="UniProtKB-KW"/>
</dbReference>
<evidence type="ECO:0000256" key="6">
    <source>
        <dbReference type="ARBA" id="ARBA00022741"/>
    </source>
</evidence>
<evidence type="ECO:0000256" key="1">
    <source>
        <dbReference type="ARBA" id="ARBA00001958"/>
    </source>
</evidence>
<dbReference type="InterPro" id="IPR004619">
    <property type="entry name" value="Type_III_PanK"/>
</dbReference>
<dbReference type="AlphaFoldDB" id="X0U4A9"/>
<dbReference type="PANTHER" id="PTHR34265:SF1">
    <property type="entry name" value="TYPE III PANTOTHENATE KINASE"/>
    <property type="match status" value="1"/>
</dbReference>
<gene>
    <name evidence="13" type="ORF">S01H1_37812</name>
</gene>
<keyword evidence="8" id="KW-0067">ATP-binding</keyword>
<dbReference type="InterPro" id="IPR043129">
    <property type="entry name" value="ATPase_NBD"/>
</dbReference>
<proteinExistence type="inferred from homology"/>
<sequence length="89" mass="10168">KLPRIEIKKPKEAVGRTTVTSMQSGLYFGYIGLVSNIIKEIKRELGGDTKVISTGSFAVEIHKEIEFIDFHEPFLVLEGLRILHERNRE</sequence>
<comment type="cofactor">
    <cofactor evidence="1">
        <name>K(+)</name>
        <dbReference type="ChEBI" id="CHEBI:29103"/>
    </cofactor>
</comment>
<accession>X0U4A9</accession>
<evidence type="ECO:0000256" key="9">
    <source>
        <dbReference type="ARBA" id="ARBA00022958"/>
    </source>
</evidence>
<evidence type="ECO:0000256" key="8">
    <source>
        <dbReference type="ARBA" id="ARBA00022840"/>
    </source>
</evidence>
<keyword evidence="6" id="KW-0547">Nucleotide-binding</keyword>
<evidence type="ECO:0000313" key="13">
    <source>
        <dbReference type="EMBL" id="GAG00579.1"/>
    </source>
</evidence>
<comment type="subcellular location">
    <subcellularLocation>
        <location evidence="2">Cytoplasm</location>
    </subcellularLocation>
</comment>
<feature type="non-terminal residue" evidence="13">
    <location>
        <position position="1"/>
    </location>
</feature>
<keyword evidence="5" id="KW-0808">Transferase</keyword>
<comment type="caution">
    <text evidence="13">The sequence shown here is derived from an EMBL/GenBank/DDBJ whole genome shotgun (WGS) entry which is preliminary data.</text>
</comment>
<evidence type="ECO:0000256" key="4">
    <source>
        <dbReference type="ARBA" id="ARBA00022490"/>
    </source>
</evidence>
<keyword evidence="9" id="KW-0630">Potassium</keyword>
<name>X0U4A9_9ZZZZ</name>
<protein>
    <recommendedName>
        <fullName evidence="12">Type III pantothenate kinase</fullName>
    </recommendedName>
</protein>
<dbReference type="PANTHER" id="PTHR34265">
    <property type="entry name" value="TYPE III PANTOTHENATE KINASE"/>
    <property type="match status" value="1"/>
</dbReference>
<dbReference type="SUPFAM" id="SSF53067">
    <property type="entry name" value="Actin-like ATPase domain"/>
    <property type="match status" value="1"/>
</dbReference>
<dbReference type="GO" id="GO:0004594">
    <property type="term" value="F:pantothenate kinase activity"/>
    <property type="evidence" value="ECO:0007669"/>
    <property type="project" value="InterPro"/>
</dbReference>
<dbReference type="EMBL" id="BARS01023760">
    <property type="protein sequence ID" value="GAG00579.1"/>
    <property type="molecule type" value="Genomic_DNA"/>
</dbReference>
<comment type="similarity">
    <text evidence="11">Belongs to the type III pantothenate kinase family.</text>
</comment>
<evidence type="ECO:0000256" key="5">
    <source>
        <dbReference type="ARBA" id="ARBA00022679"/>
    </source>
</evidence>
<keyword evidence="7" id="KW-0418">Kinase</keyword>
<reference evidence="13" key="1">
    <citation type="journal article" date="2014" name="Front. Microbiol.">
        <title>High frequency of phylogenetically diverse reductive dehalogenase-homologous genes in deep subseafloor sedimentary metagenomes.</title>
        <authorList>
            <person name="Kawai M."/>
            <person name="Futagami T."/>
            <person name="Toyoda A."/>
            <person name="Takaki Y."/>
            <person name="Nishi S."/>
            <person name="Hori S."/>
            <person name="Arai W."/>
            <person name="Tsubouchi T."/>
            <person name="Morono Y."/>
            <person name="Uchiyama I."/>
            <person name="Ito T."/>
            <person name="Fujiyama A."/>
            <person name="Inagaki F."/>
            <person name="Takami H."/>
        </authorList>
    </citation>
    <scope>NUCLEOTIDE SEQUENCE</scope>
    <source>
        <strain evidence="13">Expedition CK06-06</strain>
    </source>
</reference>
<keyword evidence="10" id="KW-0173">Coenzyme A biosynthesis</keyword>
<evidence type="ECO:0000256" key="11">
    <source>
        <dbReference type="ARBA" id="ARBA00038036"/>
    </source>
</evidence>
<evidence type="ECO:0000256" key="3">
    <source>
        <dbReference type="ARBA" id="ARBA00011738"/>
    </source>
</evidence>
<evidence type="ECO:0000256" key="7">
    <source>
        <dbReference type="ARBA" id="ARBA00022777"/>
    </source>
</evidence>
<evidence type="ECO:0000256" key="12">
    <source>
        <dbReference type="ARBA" id="ARBA00040883"/>
    </source>
</evidence>
<dbReference type="GO" id="GO:0005524">
    <property type="term" value="F:ATP binding"/>
    <property type="evidence" value="ECO:0007669"/>
    <property type="project" value="UniProtKB-KW"/>
</dbReference>
<evidence type="ECO:0000256" key="2">
    <source>
        <dbReference type="ARBA" id="ARBA00004496"/>
    </source>
</evidence>
<evidence type="ECO:0000256" key="10">
    <source>
        <dbReference type="ARBA" id="ARBA00022993"/>
    </source>
</evidence>
<keyword evidence="4" id="KW-0963">Cytoplasm</keyword>
<dbReference type="Pfam" id="PF03309">
    <property type="entry name" value="Pan_kinase"/>
    <property type="match status" value="1"/>
</dbReference>
<comment type="subunit">
    <text evidence="3">Homodimer.</text>
</comment>
<organism evidence="13">
    <name type="scientific">marine sediment metagenome</name>
    <dbReference type="NCBI Taxonomy" id="412755"/>
    <lineage>
        <taxon>unclassified sequences</taxon>
        <taxon>metagenomes</taxon>
        <taxon>ecological metagenomes</taxon>
    </lineage>
</organism>
<dbReference type="GO" id="GO:0005737">
    <property type="term" value="C:cytoplasm"/>
    <property type="evidence" value="ECO:0007669"/>
    <property type="project" value="UniProtKB-SubCell"/>
</dbReference>